<dbReference type="Proteomes" id="UP000054279">
    <property type="component" value="Unassembled WGS sequence"/>
</dbReference>
<feature type="non-terminal residue" evidence="1">
    <location>
        <position position="1"/>
    </location>
</feature>
<dbReference type="EMBL" id="KN837145">
    <property type="protein sequence ID" value="KIJ40353.1"/>
    <property type="molecule type" value="Genomic_DNA"/>
</dbReference>
<organism evidence="1 2">
    <name type="scientific">Sphaerobolus stellatus (strain SS14)</name>
    <dbReference type="NCBI Taxonomy" id="990650"/>
    <lineage>
        <taxon>Eukaryota</taxon>
        <taxon>Fungi</taxon>
        <taxon>Dikarya</taxon>
        <taxon>Basidiomycota</taxon>
        <taxon>Agaricomycotina</taxon>
        <taxon>Agaricomycetes</taxon>
        <taxon>Phallomycetidae</taxon>
        <taxon>Geastrales</taxon>
        <taxon>Sphaerobolaceae</taxon>
        <taxon>Sphaerobolus</taxon>
    </lineage>
</organism>
<evidence type="ECO:0000313" key="2">
    <source>
        <dbReference type="Proteomes" id="UP000054279"/>
    </source>
</evidence>
<sequence>DGEDTTVDPGWESTYGIVNDIFSIQIKTDTPTLSQRFTGDPYFIEVIEWLEGGQLTAENDAKSRRQAQHRARDFMIEEGKLWRVVRGRQAWRAVKVECIPEEEAYERAMEIHVKGGHFAWDLMVLDLQQSY</sequence>
<dbReference type="HOGENOM" id="CLU_132418_0_0_1"/>
<protein>
    <submittedName>
        <fullName evidence="1">Uncharacterized protein</fullName>
    </submittedName>
</protein>
<reference evidence="1 2" key="1">
    <citation type="submission" date="2014-06" db="EMBL/GenBank/DDBJ databases">
        <title>Evolutionary Origins and Diversification of the Mycorrhizal Mutualists.</title>
        <authorList>
            <consortium name="DOE Joint Genome Institute"/>
            <consortium name="Mycorrhizal Genomics Consortium"/>
            <person name="Kohler A."/>
            <person name="Kuo A."/>
            <person name="Nagy L.G."/>
            <person name="Floudas D."/>
            <person name="Copeland A."/>
            <person name="Barry K.W."/>
            <person name="Cichocki N."/>
            <person name="Veneault-Fourrey C."/>
            <person name="LaButti K."/>
            <person name="Lindquist E.A."/>
            <person name="Lipzen A."/>
            <person name="Lundell T."/>
            <person name="Morin E."/>
            <person name="Murat C."/>
            <person name="Riley R."/>
            <person name="Ohm R."/>
            <person name="Sun H."/>
            <person name="Tunlid A."/>
            <person name="Henrissat B."/>
            <person name="Grigoriev I.V."/>
            <person name="Hibbett D.S."/>
            <person name="Martin F."/>
        </authorList>
    </citation>
    <scope>NUCLEOTIDE SEQUENCE [LARGE SCALE GENOMIC DNA]</scope>
    <source>
        <strain evidence="1 2">SS14</strain>
    </source>
</reference>
<evidence type="ECO:0000313" key="1">
    <source>
        <dbReference type="EMBL" id="KIJ40353.1"/>
    </source>
</evidence>
<dbReference type="AlphaFoldDB" id="A0A0C9UB28"/>
<proteinExistence type="predicted"/>
<feature type="non-terminal residue" evidence="1">
    <location>
        <position position="131"/>
    </location>
</feature>
<accession>A0A0C9UB28</accession>
<keyword evidence="2" id="KW-1185">Reference proteome</keyword>
<dbReference type="OrthoDB" id="3234307at2759"/>
<name>A0A0C9UB28_SPHS4</name>
<gene>
    <name evidence="1" type="ORF">M422DRAFT_84154</name>
</gene>